<dbReference type="Proteomes" id="UP000823674">
    <property type="component" value="Chromosome A07"/>
</dbReference>
<dbReference type="EMBL" id="JADBGQ010000009">
    <property type="protein sequence ID" value="KAG5378283.1"/>
    <property type="molecule type" value="Genomic_DNA"/>
</dbReference>
<reference evidence="2 3" key="1">
    <citation type="submission" date="2021-03" db="EMBL/GenBank/DDBJ databases">
        <authorList>
            <person name="King G.J."/>
            <person name="Bancroft I."/>
            <person name="Baten A."/>
            <person name="Bloomfield J."/>
            <person name="Borpatragohain P."/>
            <person name="He Z."/>
            <person name="Irish N."/>
            <person name="Irwin J."/>
            <person name="Liu K."/>
            <person name="Mauleon R.P."/>
            <person name="Moore J."/>
            <person name="Morris R."/>
            <person name="Ostergaard L."/>
            <person name="Wang B."/>
            <person name="Wells R."/>
        </authorList>
    </citation>
    <scope>NUCLEOTIDE SEQUENCE [LARGE SCALE GENOMIC DNA]</scope>
    <source>
        <strain evidence="2">R-o-18</strain>
        <tissue evidence="2">Leaf</tissue>
    </source>
</reference>
<evidence type="ECO:0000313" key="3">
    <source>
        <dbReference type="Proteomes" id="UP000823674"/>
    </source>
</evidence>
<dbReference type="PANTHER" id="PTHR31087:SF3">
    <property type="entry name" value="PROTEIN LURP-ONE-RELATED 6"/>
    <property type="match status" value="1"/>
</dbReference>
<dbReference type="InterPro" id="IPR025659">
    <property type="entry name" value="Tubby-like_C"/>
</dbReference>
<accession>A0ABQ7KYY2</accession>
<organism evidence="2 3">
    <name type="scientific">Brassica rapa subsp. trilocularis</name>
    <dbReference type="NCBI Taxonomy" id="1813537"/>
    <lineage>
        <taxon>Eukaryota</taxon>
        <taxon>Viridiplantae</taxon>
        <taxon>Streptophyta</taxon>
        <taxon>Embryophyta</taxon>
        <taxon>Tracheophyta</taxon>
        <taxon>Spermatophyta</taxon>
        <taxon>Magnoliopsida</taxon>
        <taxon>eudicotyledons</taxon>
        <taxon>Gunneridae</taxon>
        <taxon>Pentapetalae</taxon>
        <taxon>rosids</taxon>
        <taxon>malvids</taxon>
        <taxon>Brassicales</taxon>
        <taxon>Brassicaceae</taxon>
        <taxon>Brassiceae</taxon>
        <taxon>Brassica</taxon>
    </lineage>
</organism>
<proteinExistence type="inferred from homology"/>
<comment type="caution">
    <text evidence="2">The sequence shown here is derived from an EMBL/GenBank/DDBJ whole genome shotgun (WGS) entry which is preliminary data.</text>
</comment>
<comment type="similarity">
    <text evidence="1">Belongs to the LOR family.</text>
</comment>
<dbReference type="SUPFAM" id="SSF54518">
    <property type="entry name" value="Tubby C-terminal domain-like"/>
    <property type="match status" value="1"/>
</dbReference>
<evidence type="ECO:0008006" key="4">
    <source>
        <dbReference type="Google" id="ProtNLM"/>
    </source>
</evidence>
<dbReference type="Gene3D" id="2.40.160.200">
    <property type="entry name" value="LURP1-related"/>
    <property type="match status" value="1"/>
</dbReference>
<evidence type="ECO:0000256" key="1">
    <source>
        <dbReference type="ARBA" id="ARBA00005437"/>
    </source>
</evidence>
<name>A0ABQ7KYY2_BRACM</name>
<dbReference type="Pfam" id="PF04525">
    <property type="entry name" value="LOR"/>
    <property type="match status" value="1"/>
</dbReference>
<keyword evidence="3" id="KW-1185">Reference proteome</keyword>
<protein>
    <recommendedName>
        <fullName evidence="4">Protein LURP-one-related 6</fullName>
    </recommendedName>
</protein>
<evidence type="ECO:0000313" key="2">
    <source>
        <dbReference type="EMBL" id="KAG5378283.1"/>
    </source>
</evidence>
<sequence>MVAVDDFRRNKLRKGRRSDAGDDMEQNGGFEEMEQTIDGNHDLLLGVNNKFFKQVALKIQNFSLFVKLLRKMKAVVSKLHFSSTEEVMVVRRRPHVVNGGGFVVTDCREKTIFKVDGCGVLGTRGELVLRDGDGADLLLIHKKGGMVQALSIHNKWRGYSYDYQGSPKPVFTLRDPKQSCFSITGSIRILVQPGNCYFDVRGSFPDRDCSIVDSTGSAIAQVKEWSGSKDIYSVVTKANVDKAFVIGVIAVLDYIYGESTSC</sequence>
<gene>
    <name evidence="2" type="primary">A07p009500.1_BraROA</name>
    <name evidence="2" type="ORF">IGI04_026125</name>
</gene>
<dbReference type="InterPro" id="IPR007612">
    <property type="entry name" value="LOR"/>
</dbReference>
<dbReference type="PANTHER" id="PTHR31087">
    <property type="match status" value="1"/>
</dbReference>
<dbReference type="InterPro" id="IPR038595">
    <property type="entry name" value="LOR_sf"/>
</dbReference>